<dbReference type="Proteomes" id="UP000887226">
    <property type="component" value="Unassembled WGS sequence"/>
</dbReference>
<comment type="caution">
    <text evidence="1">The sequence shown here is derived from an EMBL/GenBank/DDBJ whole genome shotgun (WGS) entry which is preliminary data.</text>
</comment>
<keyword evidence="2" id="KW-1185">Reference proteome</keyword>
<gene>
    <name evidence="1" type="ORF">BJ878DRAFT_482334</name>
</gene>
<dbReference type="EMBL" id="MU254114">
    <property type="protein sequence ID" value="KAG9242093.1"/>
    <property type="molecule type" value="Genomic_DNA"/>
</dbReference>
<accession>A0A9P7YY23</accession>
<organism evidence="1 2">
    <name type="scientific">Calycina marina</name>
    <dbReference type="NCBI Taxonomy" id="1763456"/>
    <lineage>
        <taxon>Eukaryota</taxon>
        <taxon>Fungi</taxon>
        <taxon>Dikarya</taxon>
        <taxon>Ascomycota</taxon>
        <taxon>Pezizomycotina</taxon>
        <taxon>Leotiomycetes</taxon>
        <taxon>Helotiales</taxon>
        <taxon>Pezizellaceae</taxon>
        <taxon>Calycina</taxon>
    </lineage>
</organism>
<name>A0A9P7YY23_9HELO</name>
<evidence type="ECO:0000313" key="1">
    <source>
        <dbReference type="EMBL" id="KAG9242093.1"/>
    </source>
</evidence>
<reference evidence="1" key="1">
    <citation type="journal article" date="2021" name="IMA Fungus">
        <title>Genomic characterization of three marine fungi, including Emericellopsis atlantica sp. nov. with signatures of a generalist lifestyle and marine biomass degradation.</title>
        <authorList>
            <person name="Hagestad O.C."/>
            <person name="Hou L."/>
            <person name="Andersen J.H."/>
            <person name="Hansen E.H."/>
            <person name="Altermark B."/>
            <person name="Li C."/>
            <person name="Kuhnert E."/>
            <person name="Cox R.J."/>
            <person name="Crous P.W."/>
            <person name="Spatafora J.W."/>
            <person name="Lail K."/>
            <person name="Amirebrahimi M."/>
            <person name="Lipzen A."/>
            <person name="Pangilinan J."/>
            <person name="Andreopoulos W."/>
            <person name="Hayes R.D."/>
            <person name="Ng V."/>
            <person name="Grigoriev I.V."/>
            <person name="Jackson S.A."/>
            <person name="Sutton T.D.S."/>
            <person name="Dobson A.D.W."/>
            <person name="Rama T."/>
        </authorList>
    </citation>
    <scope>NUCLEOTIDE SEQUENCE</scope>
    <source>
        <strain evidence="1">TRa3180A</strain>
    </source>
</reference>
<protein>
    <submittedName>
        <fullName evidence="1">Uncharacterized protein</fullName>
    </submittedName>
</protein>
<sequence>MEAKFISPGSEIVEDILEELDIVRCIAEAHNPVQEGWRRLPRDEGPDPLELGIKHLSFRMPPESRPGSNAAGDIALLCHDVGGFWNQDANRSARLAKNSPLASKIVKTGRRYAALLQVTFTK</sequence>
<evidence type="ECO:0000313" key="2">
    <source>
        <dbReference type="Proteomes" id="UP000887226"/>
    </source>
</evidence>
<proteinExistence type="predicted"/>
<dbReference type="AlphaFoldDB" id="A0A9P7YY23"/>